<organism evidence="1 2">
    <name type="scientific">Clostridium kluyveri</name>
    <dbReference type="NCBI Taxonomy" id="1534"/>
    <lineage>
        <taxon>Bacteria</taxon>
        <taxon>Bacillati</taxon>
        <taxon>Bacillota</taxon>
        <taxon>Clostridia</taxon>
        <taxon>Eubacteriales</taxon>
        <taxon>Clostridiaceae</taxon>
        <taxon>Clostridium</taxon>
    </lineage>
</organism>
<dbReference type="EMBL" id="CP018335">
    <property type="protein sequence ID" value="APM39946.1"/>
    <property type="molecule type" value="Genomic_DNA"/>
</dbReference>
<evidence type="ECO:0000313" key="1">
    <source>
        <dbReference type="EMBL" id="APM39946.1"/>
    </source>
</evidence>
<protein>
    <submittedName>
        <fullName evidence="1">Uncharacterized protein</fullName>
    </submittedName>
</protein>
<evidence type="ECO:0000313" key="2">
    <source>
        <dbReference type="Proteomes" id="UP000184604"/>
    </source>
</evidence>
<accession>A0A1L5FAA5</accession>
<dbReference type="AlphaFoldDB" id="A0A1L5FAA5"/>
<reference evidence="1 2" key="1">
    <citation type="submission" date="2016-12" db="EMBL/GenBank/DDBJ databases">
        <title>Complete genome sequence of Clostridium kluyveri JZZ isolated from the pit mud of a Chinese flavor liquor-making factory.</title>
        <authorList>
            <person name="Wang Y."/>
        </authorList>
    </citation>
    <scope>NUCLEOTIDE SEQUENCE [LARGE SCALE GENOMIC DNA]</scope>
    <source>
        <strain evidence="1 2">JZZ</strain>
    </source>
</reference>
<name>A0A1L5FAA5_CLOKL</name>
<dbReference type="OrthoDB" id="1708204at2"/>
<gene>
    <name evidence="1" type="ORF">BS101_15005</name>
</gene>
<dbReference type="Proteomes" id="UP000184604">
    <property type="component" value="Chromosome"/>
</dbReference>
<dbReference type="RefSeq" id="WP_073539561.1">
    <property type="nucleotide sequence ID" value="NZ_CP018335.1"/>
</dbReference>
<proteinExistence type="predicted"/>
<sequence length="74" mass="8451">MNENCFAYKNSRCKILKSTQCVNNSCSFFKTEEEQEESLNKAYARIASLDKAIQKSIADTYYNGKVPWLKGGDK</sequence>